<reference evidence="6 7" key="1">
    <citation type="submission" date="2018-07" db="EMBL/GenBank/DDBJ databases">
        <title>Dyella monticola sp. nov. and Dyella psychrodurans sp. nov. isolated from monsoon evergreen broad-leaved forest soil of Dinghu Mountain, China.</title>
        <authorList>
            <person name="Gao Z."/>
            <person name="Qiu L."/>
        </authorList>
    </citation>
    <scope>NUCLEOTIDE SEQUENCE [LARGE SCALE GENOMIC DNA]</scope>
    <source>
        <strain evidence="6 7">4MSK11</strain>
    </source>
</reference>
<dbReference type="CDD" id="cd06102">
    <property type="entry name" value="citrate_synt_like_2"/>
    <property type="match status" value="1"/>
</dbReference>
<dbReference type="InterPro" id="IPR002020">
    <property type="entry name" value="Citrate_synthase"/>
</dbReference>
<evidence type="ECO:0000313" key="7">
    <source>
        <dbReference type="Proteomes" id="UP000255334"/>
    </source>
</evidence>
<dbReference type="GO" id="GO:0005975">
    <property type="term" value="P:carbohydrate metabolic process"/>
    <property type="evidence" value="ECO:0007669"/>
    <property type="project" value="TreeGrafter"/>
</dbReference>
<dbReference type="GO" id="GO:0036440">
    <property type="term" value="F:citrate synthase activity"/>
    <property type="evidence" value="ECO:0007669"/>
    <property type="project" value="UniProtKB-EC"/>
</dbReference>
<dbReference type="SUPFAM" id="SSF48256">
    <property type="entry name" value="Citrate synthase"/>
    <property type="match status" value="1"/>
</dbReference>
<sequence>MRTDYLSAQEAASRLGVSLATLYAYVSRGRIDSRAGTDGRSREYSANDIDQLIERRQAGRGAVQAAAHSLAWGLPVLETRISLIRPHGHYYRGVSAIALAESGATLEDVARLLWDCGDHDPFAVTPAHTWPEAISSLLRQPDIPPLERTTAALPLLALDAPHTHSADPRHRRDYAALLLRETAALLCGAHPDPRPIHQLMVTNWQIEDAHLSELVRCALVLCADHELNASSFATRVAASTGASLHVAVCAGLATLSGPHHGGAVARAHAFIQDMLHERHPSEKLRERLRRGDILPGLGHPLYNEGDPRGAMLLEKLGAMHPQSAQLRRILHLIELVQTQCGQRPNLDFALAAIASAYELDANAALAIFAAGRMAGWLAHALEQQESGSLIRPRASYVGRMPVRED</sequence>
<evidence type="ECO:0000313" key="6">
    <source>
        <dbReference type="EMBL" id="RDS80281.1"/>
    </source>
</evidence>
<dbReference type="UniPathway" id="UPA00223">
    <property type="reaction ID" value="UER00717"/>
</dbReference>
<dbReference type="Gene3D" id="1.10.230.10">
    <property type="entry name" value="Cytochrome P450-Terp, domain 2"/>
    <property type="match status" value="1"/>
</dbReference>
<dbReference type="GO" id="GO:0006099">
    <property type="term" value="P:tricarboxylic acid cycle"/>
    <property type="evidence" value="ECO:0007669"/>
    <property type="project" value="UniProtKB-UniPathway"/>
</dbReference>
<dbReference type="Pfam" id="PF00285">
    <property type="entry name" value="Citrate_synt"/>
    <property type="match status" value="1"/>
</dbReference>
<dbReference type="InterPro" id="IPR016142">
    <property type="entry name" value="Citrate_synth-like_lrg_a-sub"/>
</dbReference>
<protein>
    <recommendedName>
        <fullName evidence="3">citrate synthase (unknown stereospecificity)</fullName>
        <ecNumber evidence="3">2.3.3.16</ecNumber>
    </recommendedName>
</protein>
<dbReference type="RefSeq" id="WP_115479735.1">
    <property type="nucleotide sequence ID" value="NZ_QRBF01000010.1"/>
</dbReference>
<evidence type="ECO:0000256" key="1">
    <source>
        <dbReference type="ARBA" id="ARBA00004751"/>
    </source>
</evidence>
<feature type="domain" description="Helix-turn-helix" evidence="5">
    <location>
        <begin position="5"/>
        <end position="56"/>
    </location>
</feature>
<dbReference type="InterPro" id="IPR016143">
    <property type="entry name" value="Citrate_synth-like_sm_a-sub"/>
</dbReference>
<gene>
    <name evidence="6" type="ORF">DWU99_19310</name>
</gene>
<dbReference type="InterPro" id="IPR036969">
    <property type="entry name" value="Citrate_synthase_sf"/>
</dbReference>
<dbReference type="PANTHER" id="PTHR11739:SF4">
    <property type="entry name" value="CITRATE SYNTHASE, PEROXISOMAL"/>
    <property type="match status" value="1"/>
</dbReference>
<dbReference type="OrthoDB" id="9800864at2"/>
<organism evidence="6 7">
    <name type="scientific">Dyella psychrodurans</name>
    <dbReference type="NCBI Taxonomy" id="1927960"/>
    <lineage>
        <taxon>Bacteria</taxon>
        <taxon>Pseudomonadati</taxon>
        <taxon>Pseudomonadota</taxon>
        <taxon>Gammaproteobacteria</taxon>
        <taxon>Lysobacterales</taxon>
        <taxon>Rhodanobacteraceae</taxon>
        <taxon>Dyella</taxon>
    </lineage>
</organism>
<dbReference type="Pfam" id="PF12728">
    <property type="entry name" value="HTH_17"/>
    <property type="match status" value="1"/>
</dbReference>
<comment type="caution">
    <text evidence="6">The sequence shown here is derived from an EMBL/GenBank/DDBJ whole genome shotgun (WGS) entry which is preliminary data.</text>
</comment>
<dbReference type="Gene3D" id="1.10.1660.10">
    <property type="match status" value="1"/>
</dbReference>
<comment type="pathway">
    <text evidence="1">Carbohydrate metabolism; tricarboxylic acid cycle; isocitrate from oxaloacetate: step 1/2.</text>
</comment>
<evidence type="ECO:0000256" key="4">
    <source>
        <dbReference type="ARBA" id="ARBA00022679"/>
    </source>
</evidence>
<evidence type="ECO:0000256" key="2">
    <source>
        <dbReference type="ARBA" id="ARBA00010566"/>
    </source>
</evidence>
<name>A0A370WW50_9GAMM</name>
<dbReference type="AlphaFoldDB" id="A0A370WW50"/>
<dbReference type="Gene3D" id="1.10.580.10">
    <property type="entry name" value="Citrate Synthase, domain 1"/>
    <property type="match status" value="1"/>
</dbReference>
<dbReference type="PRINTS" id="PR00143">
    <property type="entry name" value="CITRTSNTHASE"/>
</dbReference>
<dbReference type="Proteomes" id="UP000255334">
    <property type="component" value="Unassembled WGS sequence"/>
</dbReference>
<keyword evidence="4" id="KW-0808">Transferase</keyword>
<dbReference type="SUPFAM" id="SSF46955">
    <property type="entry name" value="Putative DNA-binding domain"/>
    <property type="match status" value="1"/>
</dbReference>
<dbReference type="EMBL" id="QRBF01000010">
    <property type="protein sequence ID" value="RDS80281.1"/>
    <property type="molecule type" value="Genomic_DNA"/>
</dbReference>
<dbReference type="InterPro" id="IPR041657">
    <property type="entry name" value="HTH_17"/>
</dbReference>
<dbReference type="InterPro" id="IPR009061">
    <property type="entry name" value="DNA-bd_dom_put_sf"/>
</dbReference>
<accession>A0A370WW50</accession>
<evidence type="ECO:0000256" key="3">
    <source>
        <dbReference type="ARBA" id="ARBA00012972"/>
    </source>
</evidence>
<keyword evidence="7" id="KW-1185">Reference proteome</keyword>
<dbReference type="PANTHER" id="PTHR11739">
    <property type="entry name" value="CITRATE SYNTHASE"/>
    <property type="match status" value="1"/>
</dbReference>
<evidence type="ECO:0000259" key="5">
    <source>
        <dbReference type="Pfam" id="PF12728"/>
    </source>
</evidence>
<dbReference type="GO" id="GO:0005829">
    <property type="term" value="C:cytosol"/>
    <property type="evidence" value="ECO:0007669"/>
    <property type="project" value="TreeGrafter"/>
</dbReference>
<dbReference type="EC" id="2.3.3.16" evidence="3"/>
<proteinExistence type="inferred from homology"/>
<comment type="similarity">
    <text evidence="2">Belongs to the citrate synthase family.</text>
</comment>